<sequence>MSERKFDLIPGVESCAGEMKVAFPIEEYKNRLTRIRQIMDREEIDFVYATAPESMYYISGYDVVWHRVNSPQAWYDSMGAGTAIHVDHDKFIHFDLPDEEGVLKLTSISTDTRLIYDIPADMYGKSYICTTEEEGYKEIVIKNLKEEGWIKPGMTIGLEFGSYRPSYLIFDQWKSLFEAAGCKVVDATEVIREARAVKSPLELQYIETATNICNVGMEAIYDALEPGITELEIVAAYTDAQLKAGGESQAIANMVRSGPYRSWCFHIPASRRKIMLGDPVGVDLAGVFNRYHSNQCRYFSVGEPPKEFAAKYAVNQKIIETVKNTIKPNMLMSELLIELKKYYQSEGLWGQQYWIGGYELGIAFPPDWCGGSTVYDIYFDCEDKERRFVPGTVVNFETGFGCIDTLMFKEDEAVVLGKTTRELMVKEF</sequence>
<name>A0A9J6QU05_9FIRM</name>
<evidence type="ECO:0000313" key="4">
    <source>
        <dbReference type="Proteomes" id="UP001065549"/>
    </source>
</evidence>
<gene>
    <name evidence="3" type="ORF">OBO34_15045</name>
</gene>
<dbReference type="Pfam" id="PF01321">
    <property type="entry name" value="Creatinase_N"/>
    <property type="match status" value="1"/>
</dbReference>
<dbReference type="InterPro" id="IPR029149">
    <property type="entry name" value="Creatin/AminoP/Spt16_N"/>
</dbReference>
<evidence type="ECO:0000259" key="2">
    <source>
        <dbReference type="Pfam" id="PF01321"/>
    </source>
</evidence>
<dbReference type="EMBL" id="JAOSHN010000006">
    <property type="protein sequence ID" value="MCU7379661.1"/>
    <property type="molecule type" value="Genomic_DNA"/>
</dbReference>
<protein>
    <submittedName>
        <fullName evidence="3">Xaa-Pro peptidase family protein</fullName>
    </submittedName>
</protein>
<dbReference type="InterPro" id="IPR000587">
    <property type="entry name" value="Creatinase_N"/>
</dbReference>
<dbReference type="InterPro" id="IPR036005">
    <property type="entry name" value="Creatinase/aminopeptidase-like"/>
</dbReference>
<dbReference type="InterPro" id="IPR000994">
    <property type="entry name" value="Pept_M24"/>
</dbReference>
<accession>A0A9J6QU05</accession>
<dbReference type="RefSeq" id="WP_269478602.1">
    <property type="nucleotide sequence ID" value="NZ_JAOSHN010000006.1"/>
</dbReference>
<dbReference type="SUPFAM" id="SSF55920">
    <property type="entry name" value="Creatinase/aminopeptidase"/>
    <property type="match status" value="1"/>
</dbReference>
<dbReference type="PANTHER" id="PTHR46112:SF2">
    <property type="entry name" value="XAA-PRO AMINOPEPTIDASE P-RELATED"/>
    <property type="match status" value="1"/>
</dbReference>
<comment type="caution">
    <text evidence="3">The sequence shown here is derived from an EMBL/GenBank/DDBJ whole genome shotgun (WGS) entry which is preliminary data.</text>
</comment>
<dbReference type="SUPFAM" id="SSF53092">
    <property type="entry name" value="Creatinase/prolidase N-terminal domain"/>
    <property type="match status" value="1"/>
</dbReference>
<dbReference type="InterPro" id="IPR050659">
    <property type="entry name" value="Peptidase_M24B"/>
</dbReference>
<keyword evidence="4" id="KW-1185">Reference proteome</keyword>
<proteinExistence type="predicted"/>
<dbReference type="Pfam" id="PF00557">
    <property type="entry name" value="Peptidase_M24"/>
    <property type="match status" value="1"/>
</dbReference>
<evidence type="ECO:0000313" key="3">
    <source>
        <dbReference type="EMBL" id="MCU7379661.1"/>
    </source>
</evidence>
<feature type="domain" description="Creatinase N-terminal" evidence="2">
    <location>
        <begin position="31"/>
        <end position="197"/>
    </location>
</feature>
<feature type="domain" description="Peptidase M24" evidence="1">
    <location>
        <begin position="205"/>
        <end position="403"/>
    </location>
</feature>
<dbReference type="Proteomes" id="UP001065549">
    <property type="component" value="Unassembled WGS sequence"/>
</dbReference>
<dbReference type="PANTHER" id="PTHR46112">
    <property type="entry name" value="AMINOPEPTIDASE"/>
    <property type="match status" value="1"/>
</dbReference>
<dbReference type="AlphaFoldDB" id="A0A9J6QU05"/>
<dbReference type="Gene3D" id="3.90.230.10">
    <property type="entry name" value="Creatinase/methionine aminopeptidase superfamily"/>
    <property type="match status" value="1"/>
</dbReference>
<evidence type="ECO:0000259" key="1">
    <source>
        <dbReference type="Pfam" id="PF00557"/>
    </source>
</evidence>
<organism evidence="3 4">
    <name type="scientific">Hominibacterium faecale</name>
    <dbReference type="NCBI Taxonomy" id="2839743"/>
    <lineage>
        <taxon>Bacteria</taxon>
        <taxon>Bacillati</taxon>
        <taxon>Bacillota</taxon>
        <taxon>Clostridia</taxon>
        <taxon>Peptostreptococcales</taxon>
        <taxon>Anaerovoracaceae</taxon>
        <taxon>Hominibacterium</taxon>
    </lineage>
</organism>
<dbReference type="Gene3D" id="3.40.350.10">
    <property type="entry name" value="Creatinase/prolidase N-terminal domain"/>
    <property type="match status" value="1"/>
</dbReference>
<reference evidence="3" key="1">
    <citation type="submission" date="2022-09" db="EMBL/GenBank/DDBJ databases">
        <title>Culturomic study of gut microbiota in children with autism spectrum disorder.</title>
        <authorList>
            <person name="Efimov B.A."/>
            <person name="Chaplin A.V."/>
            <person name="Sokolova S.R."/>
            <person name="Pikina A.P."/>
            <person name="Korzhanova M."/>
            <person name="Belova V."/>
            <person name="Korostin D."/>
        </authorList>
    </citation>
    <scope>NUCLEOTIDE SEQUENCE</scope>
    <source>
        <strain evidence="3">ASD5510</strain>
    </source>
</reference>
<dbReference type="CDD" id="cd01066">
    <property type="entry name" value="APP_MetAP"/>
    <property type="match status" value="1"/>
</dbReference>